<feature type="active site" description="Proton acceptor" evidence="5 6">
    <location>
        <position position="371"/>
    </location>
</feature>
<dbReference type="NCBIfam" id="NF002956">
    <property type="entry name" value="PRK03612.1"/>
    <property type="match status" value="1"/>
</dbReference>
<keyword evidence="2 5" id="KW-0808">Transferase</keyword>
<dbReference type="InterPro" id="IPR030374">
    <property type="entry name" value="PABS"/>
</dbReference>
<evidence type="ECO:0000256" key="1">
    <source>
        <dbReference type="ARBA" id="ARBA00007867"/>
    </source>
</evidence>
<feature type="binding site" evidence="5">
    <location>
        <position position="245"/>
    </location>
    <ligand>
        <name>S-methyl-5'-thioadenosine</name>
        <dbReference type="ChEBI" id="CHEBI:17509"/>
    </ligand>
</feature>
<feature type="transmembrane region" description="Helical" evidence="5">
    <location>
        <begin position="145"/>
        <end position="165"/>
    </location>
</feature>
<dbReference type="EC" id="2.5.1.16" evidence="5"/>
<keyword evidence="9" id="KW-1185">Reference proteome</keyword>
<comment type="catalytic activity">
    <reaction evidence="5">
        <text>S-adenosyl 3-(methylsulfanyl)propylamine + putrescine = S-methyl-5'-thioadenosine + spermidine + H(+)</text>
        <dbReference type="Rhea" id="RHEA:12721"/>
        <dbReference type="ChEBI" id="CHEBI:15378"/>
        <dbReference type="ChEBI" id="CHEBI:17509"/>
        <dbReference type="ChEBI" id="CHEBI:57443"/>
        <dbReference type="ChEBI" id="CHEBI:57834"/>
        <dbReference type="ChEBI" id="CHEBI:326268"/>
        <dbReference type="EC" id="2.5.1.16"/>
    </reaction>
</comment>
<dbReference type="Pfam" id="PF01564">
    <property type="entry name" value="Spermine_synth"/>
    <property type="match status" value="1"/>
</dbReference>
<feature type="binding site" evidence="5">
    <location>
        <position position="319"/>
    </location>
    <ligand>
        <name>S-methyl-5'-thioadenosine</name>
        <dbReference type="ChEBI" id="CHEBI:17509"/>
    </ligand>
</feature>
<dbReference type="Proteomes" id="UP000194798">
    <property type="component" value="Unassembled WGS sequence"/>
</dbReference>
<dbReference type="EMBL" id="MSLT01000023">
    <property type="protein sequence ID" value="OUD12538.1"/>
    <property type="molecule type" value="Genomic_DNA"/>
</dbReference>
<dbReference type="PROSITE" id="PS01330">
    <property type="entry name" value="PABS_1"/>
    <property type="match status" value="1"/>
</dbReference>
<dbReference type="OrthoDB" id="9793120at2"/>
<keyword evidence="5" id="KW-1133">Transmembrane helix</keyword>
<evidence type="ECO:0000256" key="5">
    <source>
        <dbReference type="HAMAP-Rule" id="MF_00198"/>
    </source>
</evidence>
<dbReference type="InterPro" id="IPR001045">
    <property type="entry name" value="Spermi_synthase"/>
</dbReference>
<dbReference type="PROSITE" id="PS51006">
    <property type="entry name" value="PABS_2"/>
    <property type="match status" value="1"/>
</dbReference>
<comment type="pathway">
    <text evidence="5">Amine and polyamine biosynthesis; spermidine biosynthesis; spermidine from putrescine: step 1/1.</text>
</comment>
<dbReference type="AlphaFoldDB" id="A0A251X612"/>
<feature type="transmembrane region" description="Helical" evidence="5">
    <location>
        <begin position="46"/>
        <end position="67"/>
    </location>
</feature>
<feature type="transmembrane region" description="Helical" evidence="5">
    <location>
        <begin position="199"/>
        <end position="218"/>
    </location>
</feature>
<evidence type="ECO:0000313" key="8">
    <source>
        <dbReference type="EMBL" id="OUD12538.1"/>
    </source>
</evidence>
<evidence type="ECO:0000313" key="9">
    <source>
        <dbReference type="Proteomes" id="UP000194798"/>
    </source>
</evidence>
<feature type="transmembrane region" description="Helical" evidence="5">
    <location>
        <begin position="79"/>
        <end position="103"/>
    </location>
</feature>
<dbReference type="InterPro" id="IPR030373">
    <property type="entry name" value="PABS_CS"/>
</dbReference>
<comment type="caution">
    <text evidence="5">Lacks conserved residue(s) required for the propagation of feature annotation.</text>
</comment>
<reference evidence="8 9" key="1">
    <citation type="submission" date="2016-12" db="EMBL/GenBank/DDBJ databases">
        <title>Thioflexothrix psekupsii D3 genome sequencing and assembly.</title>
        <authorList>
            <person name="Fomenkov A."/>
            <person name="Vincze T."/>
            <person name="Grabovich M."/>
            <person name="Anton B.P."/>
            <person name="Dubinina G."/>
            <person name="Orlova M."/>
            <person name="Belousova E."/>
            <person name="Roberts R.J."/>
        </authorList>
    </citation>
    <scope>NUCLEOTIDE SEQUENCE [LARGE SCALE GENOMIC DNA]</scope>
    <source>
        <strain evidence="8">D3</strain>
    </source>
</reference>
<gene>
    <name evidence="5" type="primary">speE</name>
    <name evidence="8" type="ORF">TPSD3_15740</name>
</gene>
<keyword evidence="5" id="KW-1003">Cell membrane</keyword>
<keyword evidence="5" id="KW-0472">Membrane</keyword>
<protein>
    <recommendedName>
        <fullName evidence="5">Polyamine aminopropyltransferase</fullName>
    </recommendedName>
    <alternativeName>
        <fullName evidence="5">Putrescine aminopropyltransferase</fullName>
        <shortName evidence="5">PAPT</shortName>
    </alternativeName>
    <alternativeName>
        <fullName evidence="5">Spermidine synthase</fullName>
        <shortName evidence="5">SPDS</shortName>
        <shortName evidence="5">SPDSY</shortName>
        <ecNumber evidence="5">2.5.1.16</ecNumber>
    </alternativeName>
</protein>
<dbReference type="CDD" id="cd02440">
    <property type="entry name" value="AdoMet_MTases"/>
    <property type="match status" value="1"/>
</dbReference>
<dbReference type="GO" id="GO:0004766">
    <property type="term" value="F:spermidine synthase activity"/>
    <property type="evidence" value="ECO:0007669"/>
    <property type="project" value="UniProtKB-UniRule"/>
</dbReference>
<comment type="caution">
    <text evidence="8">The sequence shown here is derived from an EMBL/GenBank/DDBJ whole genome shotgun (WGS) entry which is preliminary data.</text>
</comment>
<feature type="binding site" evidence="5">
    <location>
        <begin position="353"/>
        <end position="354"/>
    </location>
    <ligand>
        <name>S-methyl-5'-thioadenosine</name>
        <dbReference type="ChEBI" id="CHEBI:17509"/>
    </ligand>
</feature>
<dbReference type="GO" id="GO:0008295">
    <property type="term" value="P:spermidine biosynthetic process"/>
    <property type="evidence" value="ECO:0007669"/>
    <property type="project" value="UniProtKB-UniRule"/>
</dbReference>
<comment type="similarity">
    <text evidence="1 5">Belongs to the spermidine/spermine synthase family.</text>
</comment>
<feature type="domain" description="PABS" evidence="7">
    <location>
        <begin position="215"/>
        <end position="458"/>
    </location>
</feature>
<feature type="binding site" evidence="5">
    <location>
        <position position="275"/>
    </location>
    <ligand>
        <name>spermidine</name>
        <dbReference type="ChEBI" id="CHEBI:57834"/>
    </ligand>
</feature>
<sequence>MNAIVTPVPNRAEPLILLSATFIISICGLIYELLAGTLSSYLLGDSVYQFSIVIGLFVSSMGVGSFLSRYMPEPLEQSFTVAQTLTGILGGSSAPLLFFAFTWLDHYNFYLFFICISLGGLVGLEVPLVTRILERHHTLKVNISNVLTIDYIGALAAALLFPLLLMPLLGLMGTSLLFGLLNVSIAIIMIWLFKDRVNVKLLSIIAGTGFIFLSTLLFHSEKILNLMERRLYQAPIIFAETTPYQRLVLTRQQDRFRLYINGGLQFDSFDEYRYHEALVHPVMNLAVRPERILILGGGDGMAAREVLKYSQVQHITLVDLDERVTQLFSENPLLTPLNSFALKNAKVSIINKDAWDFLDDSNDYYDVVIIDLPDPQNSNLSKLYTKEFYSRISSRLTQGGLVVTQATSPFFARSAFWCINNTLDATPSPLREGATLYTQPYHSYVPSFGLWGFVIAGHHQVDWSTFTLPNAVELNYLYPEVLESLIHFSADTAFVNTAINTLQAHPLLDYYQIDSKRWFP</sequence>
<dbReference type="HAMAP" id="MF_00198">
    <property type="entry name" value="Spermidine_synth"/>
    <property type="match status" value="1"/>
</dbReference>
<keyword evidence="3 5" id="KW-0745">Spermidine biosynthesis</keyword>
<dbReference type="GO" id="GO:0010487">
    <property type="term" value="F:thermospermine synthase activity"/>
    <property type="evidence" value="ECO:0007669"/>
    <property type="project" value="UniProtKB-ARBA"/>
</dbReference>
<dbReference type="SUPFAM" id="SSF53335">
    <property type="entry name" value="S-adenosyl-L-methionine-dependent methyltransferases"/>
    <property type="match status" value="1"/>
</dbReference>
<evidence type="ECO:0000256" key="3">
    <source>
        <dbReference type="ARBA" id="ARBA00023066"/>
    </source>
</evidence>
<feature type="transmembrane region" description="Helical" evidence="5">
    <location>
        <begin position="12"/>
        <end position="34"/>
    </location>
</feature>
<dbReference type="GO" id="GO:0005886">
    <property type="term" value="C:plasma membrane"/>
    <property type="evidence" value="ECO:0007669"/>
    <property type="project" value="UniProtKB-SubCell"/>
</dbReference>
<dbReference type="PANTHER" id="PTHR43317:SF1">
    <property type="entry name" value="THERMOSPERMINE SYNTHASE ACAULIS5"/>
    <property type="match status" value="1"/>
</dbReference>
<dbReference type="InterPro" id="IPR029063">
    <property type="entry name" value="SAM-dependent_MTases_sf"/>
</dbReference>
<comment type="subcellular location">
    <subcellularLocation>
        <location evidence="5">Cell membrane</location>
        <topology evidence="5">Multi-pass membrane protein</topology>
    </subcellularLocation>
</comment>
<dbReference type="RefSeq" id="WP_086489496.1">
    <property type="nucleotide sequence ID" value="NZ_MSLT01000023.1"/>
</dbReference>
<evidence type="ECO:0000256" key="6">
    <source>
        <dbReference type="PROSITE-ProRule" id="PRU00354"/>
    </source>
</evidence>
<keyword evidence="5" id="KW-0812">Transmembrane</keyword>
<comment type="function">
    <text evidence="5">Catalyzes the irreversible transfer of a propylamine group from the amino donor S-adenosylmethioninamine (decarboxy-AdoMet) to putrescine (1,4-diaminobutane) to yield spermidine.</text>
</comment>
<feature type="transmembrane region" description="Helical" evidence="5">
    <location>
        <begin position="109"/>
        <end position="133"/>
    </location>
</feature>
<organism evidence="8 9">
    <name type="scientific">Thioflexithrix psekupsensis</name>
    <dbReference type="NCBI Taxonomy" id="1570016"/>
    <lineage>
        <taxon>Bacteria</taxon>
        <taxon>Pseudomonadati</taxon>
        <taxon>Pseudomonadota</taxon>
        <taxon>Gammaproteobacteria</taxon>
        <taxon>Thiotrichales</taxon>
        <taxon>Thioflexithrix</taxon>
    </lineage>
</organism>
<feature type="transmembrane region" description="Helical" evidence="5">
    <location>
        <begin position="171"/>
        <end position="192"/>
    </location>
</feature>
<proteinExistence type="inferred from homology"/>
<name>A0A251X612_9GAMM</name>
<evidence type="ECO:0000256" key="2">
    <source>
        <dbReference type="ARBA" id="ARBA00022679"/>
    </source>
</evidence>
<dbReference type="Gene3D" id="3.40.50.150">
    <property type="entry name" value="Vaccinia Virus protein VP39"/>
    <property type="match status" value="1"/>
</dbReference>
<accession>A0A251X612</accession>
<comment type="subunit">
    <text evidence="5">Homodimer or homotetramer.</text>
</comment>
<evidence type="ECO:0000259" key="7">
    <source>
        <dbReference type="PROSITE" id="PS51006"/>
    </source>
</evidence>
<feature type="binding site" evidence="5">
    <location>
        <position position="299"/>
    </location>
    <ligand>
        <name>spermidine</name>
        <dbReference type="ChEBI" id="CHEBI:57834"/>
    </ligand>
</feature>
<evidence type="ECO:0000256" key="4">
    <source>
        <dbReference type="ARBA" id="ARBA00023115"/>
    </source>
</evidence>
<dbReference type="PANTHER" id="PTHR43317">
    <property type="entry name" value="THERMOSPERMINE SYNTHASE ACAULIS5"/>
    <property type="match status" value="1"/>
</dbReference>
<keyword evidence="4 5" id="KW-0620">Polyamine biosynthesis</keyword>
<dbReference type="UniPathway" id="UPA00248">
    <property type="reaction ID" value="UER00314"/>
</dbReference>